<evidence type="ECO:0000313" key="1">
    <source>
        <dbReference type="EMBL" id="GBP63020.1"/>
    </source>
</evidence>
<proteinExistence type="predicted"/>
<gene>
    <name evidence="1" type="ORF">EVAR_43768_1</name>
</gene>
<dbReference type="EMBL" id="BGZK01000856">
    <property type="protein sequence ID" value="GBP63020.1"/>
    <property type="molecule type" value="Genomic_DNA"/>
</dbReference>
<sequence length="113" mass="12724">MYGSESWLWQKKNESGINAVEMRSLRSVCGVSRKGRCRNSDVSERCGLKEDVVTSMSRWFGHLEGMNEIRLTTKQIYRANACDVKVGKGCPRNSYSAHIGGILKKGQKTDEHV</sequence>
<comment type="caution">
    <text evidence="1">The sequence shown here is derived from an EMBL/GenBank/DDBJ whole genome shotgun (WGS) entry which is preliminary data.</text>
</comment>
<protein>
    <submittedName>
        <fullName evidence="1">Uncharacterized protein</fullName>
    </submittedName>
</protein>
<organism evidence="1 2">
    <name type="scientific">Eumeta variegata</name>
    <name type="common">Bagworm moth</name>
    <name type="synonym">Eumeta japonica</name>
    <dbReference type="NCBI Taxonomy" id="151549"/>
    <lineage>
        <taxon>Eukaryota</taxon>
        <taxon>Metazoa</taxon>
        <taxon>Ecdysozoa</taxon>
        <taxon>Arthropoda</taxon>
        <taxon>Hexapoda</taxon>
        <taxon>Insecta</taxon>
        <taxon>Pterygota</taxon>
        <taxon>Neoptera</taxon>
        <taxon>Endopterygota</taxon>
        <taxon>Lepidoptera</taxon>
        <taxon>Glossata</taxon>
        <taxon>Ditrysia</taxon>
        <taxon>Tineoidea</taxon>
        <taxon>Psychidae</taxon>
        <taxon>Oiketicinae</taxon>
        <taxon>Eumeta</taxon>
    </lineage>
</organism>
<accession>A0A4C1XIT3</accession>
<reference evidence="1 2" key="1">
    <citation type="journal article" date="2019" name="Commun. Biol.">
        <title>The bagworm genome reveals a unique fibroin gene that provides high tensile strength.</title>
        <authorList>
            <person name="Kono N."/>
            <person name="Nakamura H."/>
            <person name="Ohtoshi R."/>
            <person name="Tomita M."/>
            <person name="Numata K."/>
            <person name="Arakawa K."/>
        </authorList>
    </citation>
    <scope>NUCLEOTIDE SEQUENCE [LARGE SCALE GENOMIC DNA]</scope>
</reference>
<dbReference type="Proteomes" id="UP000299102">
    <property type="component" value="Unassembled WGS sequence"/>
</dbReference>
<evidence type="ECO:0000313" key="2">
    <source>
        <dbReference type="Proteomes" id="UP000299102"/>
    </source>
</evidence>
<dbReference type="AlphaFoldDB" id="A0A4C1XIT3"/>
<dbReference type="OrthoDB" id="425681at2759"/>
<name>A0A4C1XIT3_EUMVA</name>
<keyword evidence="2" id="KW-1185">Reference proteome</keyword>